<reference evidence="2 3" key="1">
    <citation type="journal article" date="2019" name="Int. J. Syst. Evol. Microbiol.">
        <title>The Global Catalogue of Microorganisms (GCM) 10K type strain sequencing project: providing services to taxonomists for standard genome sequencing and annotation.</title>
        <authorList>
            <consortium name="The Broad Institute Genomics Platform"/>
            <consortium name="The Broad Institute Genome Sequencing Center for Infectious Disease"/>
            <person name="Wu L."/>
            <person name="Ma J."/>
        </authorList>
    </citation>
    <scope>NUCLEOTIDE SEQUENCE [LARGE SCALE GENOMIC DNA]</scope>
    <source>
        <strain evidence="2 3">JCM 6833</strain>
    </source>
</reference>
<evidence type="ECO:0000313" key="2">
    <source>
        <dbReference type="EMBL" id="GAA2637900.1"/>
    </source>
</evidence>
<feature type="compositionally biased region" description="Basic and acidic residues" evidence="1">
    <location>
        <begin position="10"/>
        <end position="34"/>
    </location>
</feature>
<feature type="region of interest" description="Disordered" evidence="1">
    <location>
        <begin position="8"/>
        <end position="56"/>
    </location>
</feature>
<sequence>MAWAFALESIEGKAPVEDGMQEHGAVEDDERHQEGQVQPLAERQVEDQDDGAHHRDEQVVAQAEPQIAPQQHVGAAVHLATAVAPTGTRRDSDGILPSLRRGVHSRRS</sequence>
<evidence type="ECO:0000313" key="3">
    <source>
        <dbReference type="Proteomes" id="UP001501509"/>
    </source>
</evidence>
<protein>
    <submittedName>
        <fullName evidence="2">Uncharacterized protein</fullName>
    </submittedName>
</protein>
<dbReference type="Proteomes" id="UP001501509">
    <property type="component" value="Unassembled WGS sequence"/>
</dbReference>
<dbReference type="EMBL" id="BAAATD010000024">
    <property type="protein sequence ID" value="GAA2637900.1"/>
    <property type="molecule type" value="Genomic_DNA"/>
</dbReference>
<organism evidence="2 3">
    <name type="scientific">Actinomadura fulvescens</name>
    <dbReference type="NCBI Taxonomy" id="46160"/>
    <lineage>
        <taxon>Bacteria</taxon>
        <taxon>Bacillati</taxon>
        <taxon>Actinomycetota</taxon>
        <taxon>Actinomycetes</taxon>
        <taxon>Streptosporangiales</taxon>
        <taxon>Thermomonosporaceae</taxon>
        <taxon>Actinomadura</taxon>
    </lineage>
</organism>
<feature type="compositionally biased region" description="Basic and acidic residues" evidence="1">
    <location>
        <begin position="43"/>
        <end position="56"/>
    </location>
</feature>
<proteinExistence type="predicted"/>
<accession>A0ABN3QXY5</accession>
<name>A0ABN3QXY5_9ACTN</name>
<keyword evidence="3" id="KW-1185">Reference proteome</keyword>
<comment type="caution">
    <text evidence="2">The sequence shown here is derived from an EMBL/GenBank/DDBJ whole genome shotgun (WGS) entry which is preliminary data.</text>
</comment>
<feature type="region of interest" description="Disordered" evidence="1">
    <location>
        <begin position="83"/>
        <end position="108"/>
    </location>
</feature>
<evidence type="ECO:0000256" key="1">
    <source>
        <dbReference type="SAM" id="MobiDB-lite"/>
    </source>
</evidence>
<gene>
    <name evidence="2" type="ORF">GCM10010411_92150</name>
</gene>